<organism evidence="1 2">
    <name type="scientific">Salicibibacter cibarius</name>
    <dbReference type="NCBI Taxonomy" id="2743000"/>
    <lineage>
        <taxon>Bacteria</taxon>
        <taxon>Bacillati</taxon>
        <taxon>Bacillota</taxon>
        <taxon>Bacilli</taxon>
        <taxon>Bacillales</taxon>
        <taxon>Bacillaceae</taxon>
        <taxon>Salicibibacter</taxon>
    </lineage>
</organism>
<dbReference type="AlphaFoldDB" id="A0A7T6Z0B0"/>
<proteinExistence type="predicted"/>
<protein>
    <submittedName>
        <fullName evidence="1">Alpha/beta fold hydrolase</fullName>
    </submittedName>
</protein>
<dbReference type="SUPFAM" id="SSF53474">
    <property type="entry name" value="alpha/beta-Hydrolases"/>
    <property type="match status" value="1"/>
</dbReference>
<keyword evidence="2" id="KW-1185">Reference proteome</keyword>
<dbReference type="InterPro" id="IPR029058">
    <property type="entry name" value="AB_hydrolase_fold"/>
</dbReference>
<dbReference type="KEGG" id="scia:HUG15_02675"/>
<dbReference type="PANTHER" id="PTHR37946">
    <property type="entry name" value="SLL1969 PROTEIN"/>
    <property type="match status" value="1"/>
</dbReference>
<dbReference type="Pfam" id="PF02089">
    <property type="entry name" value="Palm_thioest"/>
    <property type="match status" value="1"/>
</dbReference>
<dbReference type="GO" id="GO:0016787">
    <property type="term" value="F:hydrolase activity"/>
    <property type="evidence" value="ECO:0007669"/>
    <property type="project" value="UniProtKB-KW"/>
</dbReference>
<reference evidence="1 2" key="1">
    <citation type="submission" date="2020-06" db="EMBL/GenBank/DDBJ databases">
        <title>Genomic analysis of Salicibibacter sp. NKC5-3.</title>
        <authorList>
            <person name="Oh Y.J."/>
        </authorList>
    </citation>
    <scope>NUCLEOTIDE SEQUENCE [LARGE SCALE GENOMIC DNA]</scope>
    <source>
        <strain evidence="1 2">NKC5-3</strain>
    </source>
</reference>
<evidence type="ECO:0000313" key="1">
    <source>
        <dbReference type="EMBL" id="QQK74611.1"/>
    </source>
</evidence>
<gene>
    <name evidence="1" type="ORF">HUG15_02675</name>
</gene>
<dbReference type="RefSeq" id="WP_200126812.1">
    <property type="nucleotide sequence ID" value="NZ_CP054705.1"/>
</dbReference>
<evidence type="ECO:0000313" key="2">
    <source>
        <dbReference type="Proteomes" id="UP000595823"/>
    </source>
</evidence>
<dbReference type="EMBL" id="CP054705">
    <property type="protein sequence ID" value="QQK74611.1"/>
    <property type="molecule type" value="Genomic_DNA"/>
</dbReference>
<keyword evidence="1" id="KW-0378">Hydrolase</keyword>
<sequence length="151" mass="17052">MKRKKDVILIHGLVNRHRWSDAFLETITNMWGSGHVYVIYTNASNDVQEKIYNGNVVYTIGCNNGSAGTRSLDDQTKQMEDKVHILQKDYGLEKTFNIIGHSMGGLVARQYIYHHPRTVASLVTLGTPHHGSPLADYYRGLGFILSYRSVV</sequence>
<dbReference type="Proteomes" id="UP000595823">
    <property type="component" value="Chromosome"/>
</dbReference>
<dbReference type="Gene3D" id="3.40.50.1820">
    <property type="entry name" value="alpha/beta hydrolase"/>
    <property type="match status" value="1"/>
</dbReference>
<name>A0A7T6Z0B0_9BACI</name>
<dbReference type="PANTHER" id="PTHR37946:SF1">
    <property type="entry name" value="SLL1969 PROTEIN"/>
    <property type="match status" value="1"/>
</dbReference>
<accession>A0A7T6Z0B0</accession>